<evidence type="ECO:0000259" key="4">
    <source>
        <dbReference type="Pfam" id="PF00456"/>
    </source>
</evidence>
<dbReference type="CDD" id="cd02012">
    <property type="entry name" value="TPP_TK"/>
    <property type="match status" value="1"/>
</dbReference>
<evidence type="ECO:0000313" key="5">
    <source>
        <dbReference type="EMBL" id="OGZ12230.1"/>
    </source>
</evidence>
<keyword evidence="3" id="KW-0786">Thiamine pyrophosphate</keyword>
<protein>
    <submittedName>
        <fullName evidence="5">Transketolase</fullName>
    </submittedName>
</protein>
<dbReference type="InterPro" id="IPR005474">
    <property type="entry name" value="Transketolase_N"/>
</dbReference>
<dbReference type="Gene3D" id="3.40.50.970">
    <property type="match status" value="1"/>
</dbReference>
<accession>A0A1G2DH94</accession>
<reference evidence="5 6" key="1">
    <citation type="journal article" date="2016" name="Nat. Commun.">
        <title>Thousands of microbial genomes shed light on interconnected biogeochemical processes in an aquifer system.</title>
        <authorList>
            <person name="Anantharaman K."/>
            <person name="Brown C.T."/>
            <person name="Hug L.A."/>
            <person name="Sharon I."/>
            <person name="Castelle C.J."/>
            <person name="Probst A.J."/>
            <person name="Thomas B.C."/>
            <person name="Singh A."/>
            <person name="Wilkins M.J."/>
            <person name="Karaoz U."/>
            <person name="Brodie E.L."/>
            <person name="Williams K.H."/>
            <person name="Hubbard S.S."/>
            <person name="Banfield J.F."/>
        </authorList>
    </citation>
    <scope>NUCLEOTIDE SEQUENCE [LARGE SCALE GENOMIC DNA]</scope>
</reference>
<evidence type="ECO:0000256" key="2">
    <source>
        <dbReference type="ARBA" id="ARBA00007131"/>
    </source>
</evidence>
<organism evidence="5 6">
    <name type="scientific">Candidatus Lloydbacteria bacterium RIFCSPLOWO2_01_FULL_50_20</name>
    <dbReference type="NCBI Taxonomy" id="1798665"/>
    <lineage>
        <taxon>Bacteria</taxon>
        <taxon>Candidatus Lloydiibacteriota</taxon>
    </lineage>
</organism>
<dbReference type="AlphaFoldDB" id="A0A1G2DH94"/>
<dbReference type="STRING" id="1798665.A2942_03900"/>
<dbReference type="SUPFAM" id="SSF52518">
    <property type="entry name" value="Thiamin diphosphate-binding fold (THDP-binding)"/>
    <property type="match status" value="1"/>
</dbReference>
<feature type="domain" description="Transketolase N-terminal" evidence="4">
    <location>
        <begin position="16"/>
        <end position="263"/>
    </location>
</feature>
<name>A0A1G2DH94_9BACT</name>
<dbReference type="PANTHER" id="PTHR47514:SF1">
    <property type="entry name" value="TRANSKETOLASE N-TERMINAL SECTION-RELATED"/>
    <property type="match status" value="1"/>
</dbReference>
<evidence type="ECO:0000313" key="6">
    <source>
        <dbReference type="Proteomes" id="UP000178534"/>
    </source>
</evidence>
<dbReference type="EMBL" id="MHLP01000026">
    <property type="protein sequence ID" value="OGZ12230.1"/>
    <property type="molecule type" value="Genomic_DNA"/>
</dbReference>
<sequence length="300" mass="33505">MEHLSDARIKELELKANDIRKTIIEMLIAAGSGHTAGPLGMADIFTLLYFEALRHDPKNPEWPERDRLILSNGHICPVLYATMAHAGYFPVAECNTLRKFGTRLQGHPHREWLPCVETSSGPLGSGLSQAVGMALAERIDHGKQSNRFFYVLMGDGELDCGQIWEAAMLAGKEKLHNLIGIIDRNNIQIDGFTEDIMPLEPLKEKWESFGWHVQEIDGHNMQAIHDALNEAKAVFNKPSIIIAHTIPGKGVDFTERRFEWHGNIPGKGPANVVPKEKQAEEALAELRTLRGLIKSEHESC</sequence>
<evidence type="ECO:0000256" key="3">
    <source>
        <dbReference type="ARBA" id="ARBA00023052"/>
    </source>
</evidence>
<comment type="cofactor">
    <cofactor evidence="1">
        <name>thiamine diphosphate</name>
        <dbReference type="ChEBI" id="CHEBI:58937"/>
    </cofactor>
</comment>
<comment type="similarity">
    <text evidence="2">Belongs to the transketolase family.</text>
</comment>
<dbReference type="Proteomes" id="UP000178534">
    <property type="component" value="Unassembled WGS sequence"/>
</dbReference>
<comment type="caution">
    <text evidence="5">The sequence shown here is derived from an EMBL/GenBank/DDBJ whole genome shotgun (WGS) entry which is preliminary data.</text>
</comment>
<gene>
    <name evidence="5" type="ORF">A2942_03900</name>
</gene>
<evidence type="ECO:0000256" key="1">
    <source>
        <dbReference type="ARBA" id="ARBA00001964"/>
    </source>
</evidence>
<dbReference type="Pfam" id="PF00456">
    <property type="entry name" value="Transketolase_N"/>
    <property type="match status" value="1"/>
</dbReference>
<dbReference type="InterPro" id="IPR029061">
    <property type="entry name" value="THDP-binding"/>
</dbReference>
<dbReference type="PANTHER" id="PTHR47514">
    <property type="entry name" value="TRANSKETOLASE N-TERMINAL SECTION-RELATED"/>
    <property type="match status" value="1"/>
</dbReference>
<proteinExistence type="inferred from homology"/>